<comment type="subcellular location">
    <subcellularLocation>
        <location evidence="1">Mitochondrion</location>
    </subcellularLocation>
</comment>
<comment type="caution">
    <text evidence="7">The sequence shown here is derived from an EMBL/GenBank/DDBJ whole genome shotgun (WGS) entry which is preliminary data.</text>
</comment>
<evidence type="ECO:0000256" key="1">
    <source>
        <dbReference type="ARBA" id="ARBA00004173"/>
    </source>
</evidence>
<keyword evidence="8" id="KW-1185">Reference proteome</keyword>
<protein>
    <recommendedName>
        <fullName evidence="6">Ribosomal protein/NADH dehydrogenase domain-containing protein</fullName>
    </recommendedName>
</protein>
<dbReference type="PANTHER" id="PTHR13274:SF2">
    <property type="entry name" value="SMALL RIBOSOMAL SUBUNIT PROTEIN MS25"/>
    <property type="match status" value="1"/>
</dbReference>
<dbReference type="InterPro" id="IPR007741">
    <property type="entry name" value="Ribosomal_mL43/mS25/NADH_DH"/>
</dbReference>
<accession>A0A9W9AN32</accession>
<dbReference type="Proteomes" id="UP001150266">
    <property type="component" value="Unassembled WGS sequence"/>
</dbReference>
<organism evidence="7 8">
    <name type="scientific">Lentinula aciculospora</name>
    <dbReference type="NCBI Taxonomy" id="153920"/>
    <lineage>
        <taxon>Eukaryota</taxon>
        <taxon>Fungi</taxon>
        <taxon>Dikarya</taxon>
        <taxon>Basidiomycota</taxon>
        <taxon>Agaricomycotina</taxon>
        <taxon>Agaricomycetes</taxon>
        <taxon>Agaricomycetidae</taxon>
        <taxon>Agaricales</taxon>
        <taxon>Marasmiineae</taxon>
        <taxon>Omphalotaceae</taxon>
        <taxon>Lentinula</taxon>
    </lineage>
</organism>
<dbReference type="GO" id="GO:0005840">
    <property type="term" value="C:ribosome"/>
    <property type="evidence" value="ECO:0007669"/>
    <property type="project" value="UniProtKB-KW"/>
</dbReference>
<evidence type="ECO:0000256" key="2">
    <source>
        <dbReference type="ARBA" id="ARBA00022980"/>
    </source>
</evidence>
<name>A0A9W9AN32_9AGAR</name>
<dbReference type="Pfam" id="PF05047">
    <property type="entry name" value="L51_S25_CI-B8"/>
    <property type="match status" value="1"/>
</dbReference>
<feature type="domain" description="Ribosomal protein/NADH dehydrogenase" evidence="6">
    <location>
        <begin position="37"/>
        <end position="115"/>
    </location>
</feature>
<gene>
    <name evidence="7" type="ORF">J3R30DRAFT_3438960</name>
</gene>
<keyword evidence="4" id="KW-0687">Ribonucleoprotein</keyword>
<dbReference type="GO" id="GO:0005739">
    <property type="term" value="C:mitochondrion"/>
    <property type="evidence" value="ECO:0007669"/>
    <property type="project" value="UniProtKB-SubCell"/>
</dbReference>
<dbReference type="EMBL" id="JAOTPV010000003">
    <property type="protein sequence ID" value="KAJ4485348.1"/>
    <property type="molecule type" value="Genomic_DNA"/>
</dbReference>
<dbReference type="OrthoDB" id="1696305at2759"/>
<dbReference type="GO" id="GO:0003735">
    <property type="term" value="F:structural constituent of ribosome"/>
    <property type="evidence" value="ECO:0007669"/>
    <property type="project" value="InterPro"/>
</dbReference>
<dbReference type="InterPro" id="IPR040049">
    <property type="entry name" value="Ribosomal_mS25/mL61"/>
</dbReference>
<evidence type="ECO:0000256" key="3">
    <source>
        <dbReference type="ARBA" id="ARBA00023128"/>
    </source>
</evidence>
<sequence>MAKAPVGPSRLSKVLDILKSEPKLSLSGVRSLRLSYAYKNDHFGARHFVKEELPRIRYANPNLKVEVEKVPKAKEEHWKPEMELQLDNGSIKTINMHDKWSTTILQELLDISGGEPWRKWKRTRSERGLPLLAGDDKAAAFVPPDRGAATFMNLKEWRDSAQARALAQEKAEKEKAEKARAKEKERQKKKAAEVHVTELSPEVLENLRTKTGAAAILP</sequence>
<reference evidence="7" key="1">
    <citation type="submission" date="2022-08" db="EMBL/GenBank/DDBJ databases">
        <title>A Global Phylogenomic Analysis of the Shiitake Genus Lentinula.</title>
        <authorList>
            <consortium name="DOE Joint Genome Institute"/>
            <person name="Sierra-Patev S."/>
            <person name="Min B."/>
            <person name="Naranjo-Ortiz M."/>
            <person name="Looney B."/>
            <person name="Konkel Z."/>
            <person name="Slot J.C."/>
            <person name="Sakamoto Y."/>
            <person name="Steenwyk J.L."/>
            <person name="Rokas A."/>
            <person name="Carro J."/>
            <person name="Camarero S."/>
            <person name="Ferreira P."/>
            <person name="Molpeceres G."/>
            <person name="Ruiz-Duenas F.J."/>
            <person name="Serrano A."/>
            <person name="Henrissat B."/>
            <person name="Drula E."/>
            <person name="Hughes K.W."/>
            <person name="Mata J.L."/>
            <person name="Ishikawa N.K."/>
            <person name="Vargas-Isla R."/>
            <person name="Ushijima S."/>
            <person name="Smith C.A."/>
            <person name="Ahrendt S."/>
            <person name="Andreopoulos W."/>
            <person name="He G."/>
            <person name="Labutti K."/>
            <person name="Lipzen A."/>
            <person name="Ng V."/>
            <person name="Riley R."/>
            <person name="Sandor L."/>
            <person name="Barry K."/>
            <person name="Martinez A.T."/>
            <person name="Xiao Y."/>
            <person name="Gibbons J.G."/>
            <person name="Terashima K."/>
            <person name="Grigoriev I.V."/>
            <person name="Hibbett D.S."/>
        </authorList>
    </citation>
    <scope>NUCLEOTIDE SEQUENCE</scope>
    <source>
        <strain evidence="7">JLM2183</strain>
    </source>
</reference>
<dbReference type="SUPFAM" id="SSF52833">
    <property type="entry name" value="Thioredoxin-like"/>
    <property type="match status" value="1"/>
</dbReference>
<dbReference type="InterPro" id="IPR036249">
    <property type="entry name" value="Thioredoxin-like_sf"/>
</dbReference>
<proteinExistence type="predicted"/>
<dbReference type="Gene3D" id="3.40.30.10">
    <property type="entry name" value="Glutaredoxin"/>
    <property type="match status" value="1"/>
</dbReference>
<evidence type="ECO:0000256" key="4">
    <source>
        <dbReference type="ARBA" id="ARBA00023274"/>
    </source>
</evidence>
<keyword evidence="2" id="KW-0689">Ribosomal protein</keyword>
<dbReference type="SMART" id="SM00916">
    <property type="entry name" value="L51_S25_CI-B8"/>
    <property type="match status" value="1"/>
</dbReference>
<keyword evidence="3" id="KW-0496">Mitochondrion</keyword>
<evidence type="ECO:0000259" key="6">
    <source>
        <dbReference type="SMART" id="SM00916"/>
    </source>
</evidence>
<dbReference type="PANTHER" id="PTHR13274">
    <property type="entry name" value="MITOCHONDRIAL RIBOSOMAL PROTEIN S25"/>
    <property type="match status" value="1"/>
</dbReference>
<dbReference type="GO" id="GO:1990904">
    <property type="term" value="C:ribonucleoprotein complex"/>
    <property type="evidence" value="ECO:0007669"/>
    <property type="project" value="UniProtKB-KW"/>
</dbReference>
<evidence type="ECO:0000313" key="7">
    <source>
        <dbReference type="EMBL" id="KAJ4485348.1"/>
    </source>
</evidence>
<feature type="region of interest" description="Disordered" evidence="5">
    <location>
        <begin position="166"/>
        <end position="194"/>
    </location>
</feature>
<evidence type="ECO:0000313" key="8">
    <source>
        <dbReference type="Proteomes" id="UP001150266"/>
    </source>
</evidence>
<evidence type="ECO:0000256" key="5">
    <source>
        <dbReference type="SAM" id="MobiDB-lite"/>
    </source>
</evidence>
<dbReference type="AlphaFoldDB" id="A0A9W9AN32"/>